<proteinExistence type="predicted"/>
<dbReference type="Proteomes" id="UP000002318">
    <property type="component" value="Chromosome"/>
</dbReference>
<dbReference type="KEGG" id="ssm:Spirs_3267"/>
<dbReference type="OrthoDB" id="370211at2"/>
<accession>E1RAJ7</accession>
<dbReference type="STRING" id="573413.Spirs_3267"/>
<evidence type="ECO:0000256" key="4">
    <source>
        <dbReference type="ARBA" id="ARBA00022777"/>
    </source>
</evidence>
<dbReference type="SMART" id="SM00304">
    <property type="entry name" value="HAMP"/>
    <property type="match status" value="1"/>
</dbReference>
<feature type="transmembrane region" description="Helical" evidence="5">
    <location>
        <begin position="25"/>
        <end position="48"/>
    </location>
</feature>
<dbReference type="HOGENOM" id="CLU_020473_6_0_12"/>
<dbReference type="CDD" id="cd06225">
    <property type="entry name" value="HAMP"/>
    <property type="match status" value="1"/>
</dbReference>
<dbReference type="GO" id="GO:0000155">
    <property type="term" value="F:phosphorelay sensor kinase activity"/>
    <property type="evidence" value="ECO:0007669"/>
    <property type="project" value="InterPro"/>
</dbReference>
<dbReference type="PANTHER" id="PTHR34220:SF7">
    <property type="entry name" value="SENSOR HISTIDINE KINASE YPDA"/>
    <property type="match status" value="1"/>
</dbReference>
<dbReference type="PANTHER" id="PTHR34220">
    <property type="entry name" value="SENSOR HISTIDINE KINASE YPDA"/>
    <property type="match status" value="1"/>
</dbReference>
<keyword evidence="4 7" id="KW-0418">Kinase</keyword>
<keyword evidence="5" id="KW-1133">Transmembrane helix</keyword>
<dbReference type="InterPro" id="IPR003660">
    <property type="entry name" value="HAMP_dom"/>
</dbReference>
<keyword evidence="3" id="KW-0808">Transferase</keyword>
<dbReference type="CDD" id="cd18773">
    <property type="entry name" value="PDC1_HK_sensor"/>
    <property type="match status" value="1"/>
</dbReference>
<organism evidence="7 8">
    <name type="scientific">Sediminispirochaeta smaragdinae (strain DSM 11293 / JCM 15392 / SEBR 4228)</name>
    <name type="common">Spirochaeta smaragdinae</name>
    <dbReference type="NCBI Taxonomy" id="573413"/>
    <lineage>
        <taxon>Bacteria</taxon>
        <taxon>Pseudomonadati</taxon>
        <taxon>Spirochaetota</taxon>
        <taxon>Spirochaetia</taxon>
        <taxon>Spirochaetales</taxon>
        <taxon>Spirochaetaceae</taxon>
        <taxon>Sediminispirochaeta</taxon>
    </lineage>
</organism>
<evidence type="ECO:0000259" key="6">
    <source>
        <dbReference type="PROSITE" id="PS50885"/>
    </source>
</evidence>
<protein>
    <submittedName>
        <fullName evidence="7">Integral membrane sensor signal transduction histidine kinase</fullName>
    </submittedName>
</protein>
<keyword evidence="5" id="KW-0472">Membrane</keyword>
<evidence type="ECO:0000256" key="5">
    <source>
        <dbReference type="SAM" id="Phobius"/>
    </source>
</evidence>
<evidence type="ECO:0000256" key="2">
    <source>
        <dbReference type="ARBA" id="ARBA00022553"/>
    </source>
</evidence>
<reference evidence="7 8" key="1">
    <citation type="journal article" date="2010" name="Stand. Genomic Sci.">
        <title>Complete genome sequence of Spirochaeta smaragdinae type strain (SEBR 4228).</title>
        <authorList>
            <person name="Mavromatis K."/>
            <person name="Yasawong M."/>
            <person name="Chertkov O."/>
            <person name="Lapidus A."/>
            <person name="Lucas S."/>
            <person name="Nolan M."/>
            <person name="Del Rio T.G."/>
            <person name="Tice H."/>
            <person name="Cheng J.F."/>
            <person name="Pitluck S."/>
            <person name="Liolios K."/>
            <person name="Ivanova N."/>
            <person name="Tapia R."/>
            <person name="Han C."/>
            <person name="Bruce D."/>
            <person name="Goodwin L."/>
            <person name="Pati A."/>
            <person name="Chen A."/>
            <person name="Palaniappan K."/>
            <person name="Land M."/>
            <person name="Hauser L."/>
            <person name="Chang Y.J."/>
            <person name="Jeffries C.D."/>
            <person name="Detter J.C."/>
            <person name="Rohde M."/>
            <person name="Brambilla E."/>
            <person name="Spring S."/>
            <person name="Goker M."/>
            <person name="Sikorski J."/>
            <person name="Woyke T."/>
            <person name="Bristow J."/>
            <person name="Eisen J.A."/>
            <person name="Markowitz V."/>
            <person name="Hugenholtz P."/>
            <person name="Klenk H.P."/>
            <person name="Kyrpides N.C."/>
        </authorList>
    </citation>
    <scope>NUCLEOTIDE SEQUENCE [LARGE SCALE GENOMIC DNA]</scope>
    <source>
        <strain evidence="8">DSM 11293 / JCM 15392 / SEBR 4228</strain>
    </source>
</reference>
<dbReference type="Pfam" id="PF06580">
    <property type="entry name" value="His_kinase"/>
    <property type="match status" value="1"/>
</dbReference>
<evidence type="ECO:0000256" key="3">
    <source>
        <dbReference type="ARBA" id="ARBA00022679"/>
    </source>
</evidence>
<dbReference type="GO" id="GO:0016020">
    <property type="term" value="C:membrane"/>
    <property type="evidence" value="ECO:0007669"/>
    <property type="project" value="UniProtKB-SubCell"/>
</dbReference>
<keyword evidence="8" id="KW-1185">Reference proteome</keyword>
<name>E1RAJ7_SEDSS</name>
<feature type="transmembrane region" description="Helical" evidence="5">
    <location>
        <begin position="324"/>
        <end position="343"/>
    </location>
</feature>
<gene>
    <name evidence="7" type="ordered locus">Spirs_3267</name>
</gene>
<evidence type="ECO:0000313" key="7">
    <source>
        <dbReference type="EMBL" id="ADK82365.1"/>
    </source>
</evidence>
<dbReference type="SUPFAM" id="SSF55874">
    <property type="entry name" value="ATPase domain of HSP90 chaperone/DNA topoisomerase II/histidine kinase"/>
    <property type="match status" value="1"/>
</dbReference>
<dbReference type="AlphaFoldDB" id="E1RAJ7"/>
<dbReference type="InterPro" id="IPR050640">
    <property type="entry name" value="Bact_2-comp_sensor_kinase"/>
</dbReference>
<dbReference type="Gene3D" id="3.30.565.10">
    <property type="entry name" value="Histidine kinase-like ATPase, C-terminal domain"/>
    <property type="match status" value="1"/>
</dbReference>
<dbReference type="Pfam" id="PF02518">
    <property type="entry name" value="HATPase_c"/>
    <property type="match status" value="1"/>
</dbReference>
<keyword evidence="2" id="KW-0597">Phosphoprotein</keyword>
<dbReference type="InterPro" id="IPR036890">
    <property type="entry name" value="HATPase_C_sf"/>
</dbReference>
<evidence type="ECO:0000313" key="8">
    <source>
        <dbReference type="Proteomes" id="UP000002318"/>
    </source>
</evidence>
<feature type="domain" description="HAMP" evidence="6">
    <location>
        <begin position="345"/>
        <end position="399"/>
    </location>
</feature>
<dbReference type="Gene3D" id="6.10.340.10">
    <property type="match status" value="1"/>
</dbReference>
<evidence type="ECO:0000256" key="1">
    <source>
        <dbReference type="ARBA" id="ARBA00004370"/>
    </source>
</evidence>
<dbReference type="InterPro" id="IPR003594">
    <property type="entry name" value="HATPase_dom"/>
</dbReference>
<dbReference type="InterPro" id="IPR010559">
    <property type="entry name" value="Sig_transdc_His_kin_internal"/>
</dbReference>
<sequence length="615" mass="70744">MIVRNCSAVLLKLKRLFRTKKSFKTFLIISFCLLSILPVILVQVISYYNIISILQKNIDVIESNNLVQTQRNIQTKLGFYEDLLYRIYTDDEIVKLIDNINAGNELEINNSQLRHVLHEYIYTMPYIQSITILMSSGNMVFDDVLTGYNTKTSWLDTSDDRPEKLFRQIASKDTLKIMSSHVVSYFSSKKYYLFHIAHRIIDYRNIYKKNGVVILSIDEKMLSDICAEQQTEKNAHDKSCTVILGADGTVISYPDKSKIGTKLPLPKDPEEKRRLIGTMVSGNANHGGNNLSIYEVEDEKTGWNIFLVRDRKALYQEITNQQKLTIFVIVLSVCALLAIILLITRRLTQSIDTVVRAMNMAGEGKLSVRVEKDRRMPLEMEKIADNFNLMVRKINELIEDVHAASIKQKNAEIRALEAQVNPHFLYNTLDTINWMAIDKNEFEISNAINALARILRYSIDNSNGVVKIRREVEWLKQYIFLQQTRLKNSFESCLKIAPAVLDCHIHKLLLQPFVENAIIHGFENSEQKQILLIEISKPEDVISILIKDNGSGIEQELLEQINAGNYEFLNKKGQLGIFNAMERFRMYYGERVHIDIESTEGRGTAVHIEYTEIEG</sequence>
<dbReference type="eggNOG" id="COG2972">
    <property type="taxonomic scope" value="Bacteria"/>
</dbReference>
<dbReference type="EMBL" id="CP002116">
    <property type="protein sequence ID" value="ADK82365.1"/>
    <property type="molecule type" value="Genomic_DNA"/>
</dbReference>
<comment type="subcellular location">
    <subcellularLocation>
        <location evidence="1">Membrane</location>
    </subcellularLocation>
</comment>
<keyword evidence="5" id="KW-0812">Transmembrane</keyword>
<dbReference type="PROSITE" id="PS50885">
    <property type="entry name" value="HAMP"/>
    <property type="match status" value="1"/>
</dbReference>